<feature type="domain" description="DUF7134" evidence="13">
    <location>
        <begin position="11"/>
        <end position="155"/>
    </location>
</feature>
<reference evidence="14 15" key="1">
    <citation type="journal article" date="2019" name="Int. J. Syst. Evol. Microbiol.">
        <title>The Global Catalogue of Microorganisms (GCM) 10K type strain sequencing project: providing services to taxonomists for standard genome sequencing and annotation.</title>
        <authorList>
            <consortium name="The Broad Institute Genomics Platform"/>
            <consortium name="The Broad Institute Genome Sequencing Center for Infectious Disease"/>
            <person name="Wu L."/>
            <person name="Ma J."/>
        </authorList>
    </citation>
    <scope>NUCLEOTIDE SEQUENCE [LARGE SCALE GENOMIC DNA]</scope>
    <source>
        <strain evidence="14 15">JCM 6833</strain>
    </source>
</reference>
<keyword evidence="10" id="KW-0812">Transmembrane</keyword>
<comment type="caution">
    <text evidence="14">The sequence shown here is derived from an EMBL/GenBank/DDBJ whole genome shotgun (WGS) entry which is preliminary data.</text>
</comment>
<keyword evidence="6 14" id="KW-0418">Kinase</keyword>
<dbReference type="SUPFAM" id="SSF55874">
    <property type="entry name" value="ATPase domain of HSP90 chaperone/DNA topoisomerase II/histidine kinase"/>
    <property type="match status" value="1"/>
</dbReference>
<gene>
    <name evidence="14" type="ORF">GCM10010411_01080</name>
</gene>
<feature type="region of interest" description="Disordered" evidence="9">
    <location>
        <begin position="357"/>
        <end position="378"/>
    </location>
</feature>
<keyword evidence="7" id="KW-0067">ATP-binding</keyword>
<evidence type="ECO:0000259" key="12">
    <source>
        <dbReference type="Pfam" id="PF07730"/>
    </source>
</evidence>
<dbReference type="InterPro" id="IPR011712">
    <property type="entry name" value="Sig_transdc_His_kin_sub3_dim/P"/>
</dbReference>
<evidence type="ECO:0000313" key="15">
    <source>
        <dbReference type="Proteomes" id="UP001501509"/>
    </source>
</evidence>
<dbReference type="PANTHER" id="PTHR24421">
    <property type="entry name" value="NITRATE/NITRITE SENSOR PROTEIN NARX-RELATED"/>
    <property type="match status" value="1"/>
</dbReference>
<protein>
    <recommendedName>
        <fullName evidence="2">histidine kinase</fullName>
        <ecNumber evidence="2">2.7.13.3</ecNumber>
    </recommendedName>
</protein>
<dbReference type="GO" id="GO:0016301">
    <property type="term" value="F:kinase activity"/>
    <property type="evidence" value="ECO:0007669"/>
    <property type="project" value="UniProtKB-KW"/>
</dbReference>
<keyword evidence="10" id="KW-1133">Transmembrane helix</keyword>
<dbReference type="EC" id="2.7.13.3" evidence="2"/>
<evidence type="ECO:0000256" key="9">
    <source>
        <dbReference type="SAM" id="MobiDB-lite"/>
    </source>
</evidence>
<sequence length="378" mass="40109">MSRSFSPRGRVADLVLALVLFAAIATATAVQMVENRERAPVPGMGWLLMIVGCGALVWRRTHPVAVVIVAGAASAAYYPVTEPDGPMMTTFIVALYSVAAAGRLVVASVIGLGAMAATAYGEINSKVNHLADAALYLLAGWFVAVIAVGAVVHNRQAYLREAELRAVEAERGREEEALRRATEERLRIARELHDVLGHNISLINVQAGAALHTKDPARSGEALAAIKETSKETLRELRATLGVLRQVDEAAPVVPPPGLDRLKELTSRALGPDIRTETEGDPRPLPPEADLAAFRIVQEALTNITKHSDATAVTVRIRYTPTAVRLQIDDDGHPEPAAAPGNGIRGMTERAEALGGTLTAGPRPGGGFRVEASIPLLD</sequence>
<dbReference type="RefSeq" id="WP_344536596.1">
    <property type="nucleotide sequence ID" value="NZ_BAAATD010000001.1"/>
</dbReference>
<dbReference type="Proteomes" id="UP001501509">
    <property type="component" value="Unassembled WGS sequence"/>
</dbReference>
<feature type="transmembrane region" description="Helical" evidence="10">
    <location>
        <begin position="133"/>
        <end position="152"/>
    </location>
</feature>
<keyword evidence="10" id="KW-0472">Membrane</keyword>
<dbReference type="InterPro" id="IPR050482">
    <property type="entry name" value="Sensor_HK_TwoCompSys"/>
</dbReference>
<proteinExistence type="predicted"/>
<dbReference type="PANTHER" id="PTHR24421:SF10">
    <property type="entry name" value="NITRATE_NITRITE SENSOR PROTEIN NARQ"/>
    <property type="match status" value="1"/>
</dbReference>
<evidence type="ECO:0000256" key="8">
    <source>
        <dbReference type="ARBA" id="ARBA00023012"/>
    </source>
</evidence>
<keyword evidence="4" id="KW-0808">Transferase</keyword>
<evidence type="ECO:0000313" key="14">
    <source>
        <dbReference type="EMBL" id="GAA2573214.1"/>
    </source>
</evidence>
<evidence type="ECO:0000256" key="7">
    <source>
        <dbReference type="ARBA" id="ARBA00022840"/>
    </source>
</evidence>
<feature type="transmembrane region" description="Helical" evidence="10">
    <location>
        <begin position="39"/>
        <end position="57"/>
    </location>
</feature>
<dbReference type="Pfam" id="PF23539">
    <property type="entry name" value="DUF7134"/>
    <property type="match status" value="1"/>
</dbReference>
<evidence type="ECO:0000259" key="11">
    <source>
        <dbReference type="Pfam" id="PF02518"/>
    </source>
</evidence>
<evidence type="ECO:0000256" key="5">
    <source>
        <dbReference type="ARBA" id="ARBA00022741"/>
    </source>
</evidence>
<dbReference type="Pfam" id="PF02518">
    <property type="entry name" value="HATPase_c"/>
    <property type="match status" value="1"/>
</dbReference>
<evidence type="ECO:0000256" key="1">
    <source>
        <dbReference type="ARBA" id="ARBA00000085"/>
    </source>
</evidence>
<dbReference type="CDD" id="cd16917">
    <property type="entry name" value="HATPase_UhpB-NarQ-NarX-like"/>
    <property type="match status" value="1"/>
</dbReference>
<keyword evidence="15" id="KW-1185">Reference proteome</keyword>
<evidence type="ECO:0000256" key="3">
    <source>
        <dbReference type="ARBA" id="ARBA00022553"/>
    </source>
</evidence>
<dbReference type="InterPro" id="IPR036890">
    <property type="entry name" value="HATPase_C_sf"/>
</dbReference>
<feature type="domain" description="Histidine kinase/HSP90-like ATPase" evidence="11">
    <location>
        <begin position="293"/>
        <end position="376"/>
    </location>
</feature>
<comment type="catalytic activity">
    <reaction evidence="1">
        <text>ATP + protein L-histidine = ADP + protein N-phospho-L-histidine.</text>
        <dbReference type="EC" id="2.7.13.3"/>
    </reaction>
</comment>
<evidence type="ECO:0000256" key="4">
    <source>
        <dbReference type="ARBA" id="ARBA00022679"/>
    </source>
</evidence>
<feature type="transmembrane region" description="Helical" evidence="10">
    <location>
        <begin position="100"/>
        <end position="121"/>
    </location>
</feature>
<accession>A0ABN3PCN0</accession>
<name>A0ABN3PCN0_9ACTN</name>
<keyword evidence="8" id="KW-0902">Two-component regulatory system</keyword>
<evidence type="ECO:0000256" key="10">
    <source>
        <dbReference type="SAM" id="Phobius"/>
    </source>
</evidence>
<feature type="domain" description="Signal transduction histidine kinase subgroup 3 dimerisation and phosphoacceptor" evidence="12">
    <location>
        <begin position="184"/>
        <end position="248"/>
    </location>
</feature>
<dbReference type="Pfam" id="PF07730">
    <property type="entry name" value="HisKA_3"/>
    <property type="match status" value="1"/>
</dbReference>
<organism evidence="14 15">
    <name type="scientific">Actinomadura fulvescens</name>
    <dbReference type="NCBI Taxonomy" id="46160"/>
    <lineage>
        <taxon>Bacteria</taxon>
        <taxon>Bacillati</taxon>
        <taxon>Actinomycetota</taxon>
        <taxon>Actinomycetes</taxon>
        <taxon>Streptosporangiales</taxon>
        <taxon>Thermomonosporaceae</taxon>
        <taxon>Actinomadura</taxon>
    </lineage>
</organism>
<evidence type="ECO:0000256" key="6">
    <source>
        <dbReference type="ARBA" id="ARBA00022777"/>
    </source>
</evidence>
<evidence type="ECO:0000256" key="2">
    <source>
        <dbReference type="ARBA" id="ARBA00012438"/>
    </source>
</evidence>
<keyword evidence="3" id="KW-0597">Phosphoprotein</keyword>
<dbReference type="EMBL" id="BAAATD010000001">
    <property type="protein sequence ID" value="GAA2573214.1"/>
    <property type="molecule type" value="Genomic_DNA"/>
</dbReference>
<dbReference type="InterPro" id="IPR003594">
    <property type="entry name" value="HATPase_dom"/>
</dbReference>
<dbReference type="Gene3D" id="1.20.5.1930">
    <property type="match status" value="1"/>
</dbReference>
<keyword evidence="5" id="KW-0547">Nucleotide-binding</keyword>
<dbReference type="InterPro" id="IPR055558">
    <property type="entry name" value="DUF7134"/>
</dbReference>
<dbReference type="Gene3D" id="3.30.565.10">
    <property type="entry name" value="Histidine kinase-like ATPase, C-terminal domain"/>
    <property type="match status" value="1"/>
</dbReference>
<evidence type="ECO:0000259" key="13">
    <source>
        <dbReference type="Pfam" id="PF23539"/>
    </source>
</evidence>
<feature type="transmembrane region" description="Helical" evidence="10">
    <location>
        <begin position="64"/>
        <end position="80"/>
    </location>
</feature>